<sequence>MSWQITGGQILHDTLSEGALTLASGVIGTGTARHQLDARGFWILPGIVDLHGDAFERHLAPRRGMVSDLGANLGFVEGELAACGITTAWLAQFWSWEGGMRGPEFATRLAHALKATDLRLDMRMQLRLETHMIDDLKAVVDLAKETGLDYLLFNDHLPHKALESGKKPPRLNGSALKAGRSPEAHHAMMHALKARDAEVEGFVRAVMQALPDLRFGSHDDDAGLRDVWAARGVRIAEFPVSREAAVAARAQGHAVIMGAPNVLRGGSHNRGSVSAGDLVAEGLVDALASDYHYPAMIGAVFALVDRGICDLAQAWRLVSEGPAQVMGLTDRGILEAGKRGDLVILCPERRRVMGCFAAGRPVFLSGALAERLG</sequence>
<dbReference type="PIRSF" id="PIRSF038971">
    <property type="entry name" value="PhnM"/>
    <property type="match status" value="1"/>
</dbReference>
<accession>A0ABZ1DXY5</accession>
<keyword evidence="3" id="KW-1185">Reference proteome</keyword>
<dbReference type="PANTHER" id="PTHR43135">
    <property type="entry name" value="ALPHA-D-RIBOSE 1-METHYLPHOSPHONATE 5-TRIPHOSPHATE DIPHOSPHATASE"/>
    <property type="match status" value="1"/>
</dbReference>
<dbReference type="Proteomes" id="UP001623290">
    <property type="component" value="Chromosome"/>
</dbReference>
<dbReference type="InterPro" id="IPR032466">
    <property type="entry name" value="Metal_Hydrolase"/>
</dbReference>
<dbReference type="SUPFAM" id="SSF51556">
    <property type="entry name" value="Metallo-dependent hydrolases"/>
    <property type="match status" value="1"/>
</dbReference>
<evidence type="ECO:0000259" key="1">
    <source>
        <dbReference type="Pfam" id="PF01979"/>
    </source>
</evidence>
<gene>
    <name evidence="2" type="ORF">RPE78_09900</name>
</gene>
<evidence type="ECO:0000313" key="2">
    <source>
        <dbReference type="EMBL" id="WRY33008.1"/>
    </source>
</evidence>
<proteinExistence type="predicted"/>
<dbReference type="EMBL" id="CP135443">
    <property type="protein sequence ID" value="WRY33008.1"/>
    <property type="molecule type" value="Genomic_DNA"/>
</dbReference>
<protein>
    <submittedName>
        <fullName evidence="2">Alpha-D-ribose 1-methylphosphonate 5-triphosphate diphosphatase</fullName>
    </submittedName>
</protein>
<dbReference type="PANTHER" id="PTHR43135:SF3">
    <property type="entry name" value="ALPHA-D-RIBOSE 1-METHYLPHOSPHONATE 5-TRIPHOSPHATE DIPHOSPHATASE"/>
    <property type="match status" value="1"/>
</dbReference>
<evidence type="ECO:0000313" key="3">
    <source>
        <dbReference type="Proteomes" id="UP001623290"/>
    </source>
</evidence>
<dbReference type="SUPFAM" id="SSF51338">
    <property type="entry name" value="Composite domain of metallo-dependent hydrolases"/>
    <property type="match status" value="1"/>
</dbReference>
<dbReference type="Gene3D" id="3.20.20.140">
    <property type="entry name" value="Metal-dependent hydrolases"/>
    <property type="match status" value="1"/>
</dbReference>
<organism evidence="2 3">
    <name type="scientific">Thioclava litoralis</name>
    <dbReference type="NCBI Taxonomy" id="3076557"/>
    <lineage>
        <taxon>Bacteria</taxon>
        <taxon>Pseudomonadati</taxon>
        <taxon>Pseudomonadota</taxon>
        <taxon>Alphaproteobacteria</taxon>
        <taxon>Rhodobacterales</taxon>
        <taxon>Paracoccaceae</taxon>
        <taxon>Thioclava</taxon>
    </lineage>
</organism>
<dbReference type="InterPro" id="IPR011059">
    <property type="entry name" value="Metal-dep_hydrolase_composite"/>
</dbReference>
<dbReference type="InterPro" id="IPR012696">
    <property type="entry name" value="PhnM"/>
</dbReference>
<dbReference type="InterPro" id="IPR051781">
    <property type="entry name" value="Metallo-dep_Hydrolase"/>
</dbReference>
<dbReference type="InterPro" id="IPR006680">
    <property type="entry name" value="Amidohydro-rel"/>
</dbReference>
<dbReference type="Gene3D" id="2.30.40.10">
    <property type="entry name" value="Urease, subunit C, domain 1"/>
    <property type="match status" value="1"/>
</dbReference>
<dbReference type="NCBIfam" id="NF011987">
    <property type="entry name" value="PRK15446.2-3"/>
    <property type="match status" value="1"/>
</dbReference>
<name>A0ABZ1DXY5_9RHOB</name>
<dbReference type="RefSeq" id="WP_406720460.1">
    <property type="nucleotide sequence ID" value="NZ_CP135443.1"/>
</dbReference>
<reference evidence="2 3" key="1">
    <citation type="submission" date="2023-09" db="EMBL/GenBank/DDBJ databases">
        <title>Thioclava shenzhenensis sp. nov., a multidrug resistant bacteria-antagonizing species isolated from coastal seawater.</title>
        <authorList>
            <person name="Long M."/>
        </authorList>
    </citation>
    <scope>NUCLEOTIDE SEQUENCE [LARGE SCALE GENOMIC DNA]</scope>
    <source>
        <strain evidence="2 3">FTW29</strain>
    </source>
</reference>
<dbReference type="Pfam" id="PF01979">
    <property type="entry name" value="Amidohydro_1"/>
    <property type="match status" value="1"/>
</dbReference>
<feature type="domain" description="Amidohydrolase-related" evidence="1">
    <location>
        <begin position="188"/>
        <end position="345"/>
    </location>
</feature>